<keyword evidence="5 9" id="KW-0812">Transmembrane</keyword>
<evidence type="ECO:0000259" key="10">
    <source>
        <dbReference type="Pfam" id="PF01061"/>
    </source>
</evidence>
<feature type="transmembrane region" description="Helical" evidence="9">
    <location>
        <begin position="151"/>
        <end position="173"/>
    </location>
</feature>
<dbReference type="InterPro" id="IPR013525">
    <property type="entry name" value="ABC2_TM"/>
</dbReference>
<comment type="caution">
    <text evidence="11">The sequence shown here is derived from an EMBL/GenBank/DDBJ whole genome shotgun (WGS) entry which is preliminary data.</text>
</comment>
<dbReference type="PANTHER" id="PTHR30413:SF10">
    <property type="entry name" value="CAPSULE POLYSACCHARIDE EXPORT INNER-MEMBRANE PROTEIN CTRC"/>
    <property type="match status" value="1"/>
</dbReference>
<dbReference type="GO" id="GO:0140359">
    <property type="term" value="F:ABC-type transporter activity"/>
    <property type="evidence" value="ECO:0007669"/>
    <property type="project" value="InterPro"/>
</dbReference>
<feature type="transmembrane region" description="Helical" evidence="9">
    <location>
        <begin position="122"/>
        <end position="145"/>
    </location>
</feature>
<evidence type="ECO:0000256" key="8">
    <source>
        <dbReference type="ARBA" id="ARBA00023136"/>
    </source>
</evidence>
<reference evidence="11" key="1">
    <citation type="submission" date="2022-06" db="EMBL/GenBank/DDBJ databases">
        <title>Devosia sp. XJ19-45 genome assembly.</title>
        <authorList>
            <person name="Li B."/>
            <person name="Cai M."/>
            <person name="Nie G."/>
            <person name="Li W."/>
        </authorList>
    </citation>
    <scope>NUCLEOTIDE SEQUENCE</scope>
    <source>
        <strain evidence="11">XJ19-45</strain>
    </source>
</reference>
<feature type="transmembrane region" description="Helical" evidence="9">
    <location>
        <begin position="229"/>
        <end position="251"/>
    </location>
</feature>
<organism evidence="11 12">
    <name type="scientific">Devosia ureilytica</name>
    <dbReference type="NCBI Taxonomy" id="2952754"/>
    <lineage>
        <taxon>Bacteria</taxon>
        <taxon>Pseudomonadati</taxon>
        <taxon>Pseudomonadota</taxon>
        <taxon>Alphaproteobacteria</taxon>
        <taxon>Hyphomicrobiales</taxon>
        <taxon>Devosiaceae</taxon>
        <taxon>Devosia</taxon>
    </lineage>
</organism>
<comment type="similarity">
    <text evidence="2">Belongs to the ABC-2 integral membrane protein family.</text>
</comment>
<evidence type="ECO:0000256" key="2">
    <source>
        <dbReference type="ARBA" id="ARBA00007783"/>
    </source>
</evidence>
<gene>
    <name evidence="11" type="ORF">NF348_03975</name>
</gene>
<feature type="domain" description="ABC-2 type transporter transmembrane" evidence="10">
    <location>
        <begin position="25"/>
        <end position="221"/>
    </location>
</feature>
<keyword evidence="7" id="KW-0625">Polysaccharide transport</keyword>
<dbReference type="RefSeq" id="WP_254674047.1">
    <property type="nucleotide sequence ID" value="NZ_JAMWDU010000002.1"/>
</dbReference>
<evidence type="ECO:0000256" key="4">
    <source>
        <dbReference type="ARBA" id="ARBA00022475"/>
    </source>
</evidence>
<evidence type="ECO:0000256" key="1">
    <source>
        <dbReference type="ARBA" id="ARBA00004651"/>
    </source>
</evidence>
<dbReference type="AlphaFoldDB" id="A0A9Q4FRI7"/>
<keyword evidence="12" id="KW-1185">Reference proteome</keyword>
<dbReference type="GO" id="GO:0015774">
    <property type="term" value="P:polysaccharide transport"/>
    <property type="evidence" value="ECO:0007669"/>
    <property type="project" value="UniProtKB-KW"/>
</dbReference>
<keyword evidence="6 9" id="KW-1133">Transmembrane helix</keyword>
<protein>
    <submittedName>
        <fullName evidence="11">ABC transporter permease</fullName>
    </submittedName>
</protein>
<evidence type="ECO:0000256" key="7">
    <source>
        <dbReference type="ARBA" id="ARBA00023047"/>
    </source>
</evidence>
<evidence type="ECO:0000313" key="12">
    <source>
        <dbReference type="Proteomes" id="UP001060275"/>
    </source>
</evidence>
<feature type="transmembrane region" description="Helical" evidence="9">
    <location>
        <begin position="41"/>
        <end position="59"/>
    </location>
</feature>
<keyword evidence="7" id="KW-0762">Sugar transport</keyword>
<evidence type="ECO:0000256" key="6">
    <source>
        <dbReference type="ARBA" id="ARBA00022989"/>
    </source>
</evidence>
<keyword evidence="4" id="KW-1003">Cell membrane</keyword>
<keyword evidence="8 9" id="KW-0472">Membrane</keyword>
<feature type="transmembrane region" description="Helical" evidence="9">
    <location>
        <begin position="185"/>
        <end position="209"/>
    </location>
</feature>
<sequence length="262" mass="29315">MESLKGAFDDVGSGLRMRRIWMALAQEDIGDQHRRTRLGPLWLLISYLAFAGTFIFVFQRGDSGAQNYPAYVATGLLVWLYIMETINQSITLFAREESFIKGTTLPLTVYVMRLAMQSVIRAAYALAGCIAILALSGVAFSAGWMWSLAGIVLLLVVTPAVIIVIAFLGAYFPDSQFVVSNLMRIGMFLTPVFWSYEGSGGLRHFLYYWNPFTYFLEIVRAPILTGDMAAYPFLFCLASGCLIWAIALFTLGRCRRQLVFVL</sequence>
<evidence type="ECO:0000313" key="11">
    <source>
        <dbReference type="EMBL" id="MCP8886253.1"/>
    </source>
</evidence>
<dbReference type="EMBL" id="JAMWDU010000002">
    <property type="protein sequence ID" value="MCP8886253.1"/>
    <property type="molecule type" value="Genomic_DNA"/>
</dbReference>
<dbReference type="Proteomes" id="UP001060275">
    <property type="component" value="Unassembled WGS sequence"/>
</dbReference>
<dbReference type="GO" id="GO:0005886">
    <property type="term" value="C:plasma membrane"/>
    <property type="evidence" value="ECO:0007669"/>
    <property type="project" value="UniProtKB-SubCell"/>
</dbReference>
<name>A0A9Q4FRI7_9HYPH</name>
<keyword evidence="3" id="KW-0813">Transport</keyword>
<evidence type="ECO:0000256" key="3">
    <source>
        <dbReference type="ARBA" id="ARBA00022448"/>
    </source>
</evidence>
<dbReference type="GO" id="GO:0015920">
    <property type="term" value="P:lipopolysaccharide transport"/>
    <property type="evidence" value="ECO:0007669"/>
    <property type="project" value="TreeGrafter"/>
</dbReference>
<accession>A0A9Q4FRI7</accession>
<dbReference type="Pfam" id="PF01061">
    <property type="entry name" value="ABC2_membrane"/>
    <property type="match status" value="1"/>
</dbReference>
<comment type="subcellular location">
    <subcellularLocation>
        <location evidence="1">Cell membrane</location>
        <topology evidence="1">Multi-pass membrane protein</topology>
    </subcellularLocation>
</comment>
<evidence type="ECO:0000256" key="9">
    <source>
        <dbReference type="SAM" id="Phobius"/>
    </source>
</evidence>
<proteinExistence type="inferred from homology"/>
<dbReference type="PANTHER" id="PTHR30413">
    <property type="entry name" value="INNER MEMBRANE TRANSPORT PERMEASE"/>
    <property type="match status" value="1"/>
</dbReference>
<evidence type="ECO:0000256" key="5">
    <source>
        <dbReference type="ARBA" id="ARBA00022692"/>
    </source>
</evidence>